<evidence type="ECO:0000256" key="1">
    <source>
        <dbReference type="ARBA" id="ARBA00002486"/>
    </source>
</evidence>
<dbReference type="InterPro" id="IPR043129">
    <property type="entry name" value="ATPase_NBD"/>
</dbReference>
<dbReference type="InterPro" id="IPR036388">
    <property type="entry name" value="WH-like_DNA-bd_sf"/>
</dbReference>
<dbReference type="EMBL" id="CP147251">
    <property type="protein sequence ID" value="WYJ77538.1"/>
    <property type="molecule type" value="Genomic_DNA"/>
</dbReference>
<proteinExistence type="inferred from homology"/>
<comment type="similarity">
    <text evidence="2">Belongs to the ROK (NagC/XylR) family.</text>
</comment>
<dbReference type="PANTHER" id="PTHR18964:SF149">
    <property type="entry name" value="BIFUNCTIONAL UDP-N-ACETYLGLUCOSAMINE 2-EPIMERASE_N-ACETYLMANNOSAMINE KINASE"/>
    <property type="match status" value="1"/>
</dbReference>
<dbReference type="Gene3D" id="3.30.420.40">
    <property type="match status" value="2"/>
</dbReference>
<dbReference type="RefSeq" id="WP_207940341.1">
    <property type="nucleotide sequence ID" value="NZ_CP147251.1"/>
</dbReference>
<keyword evidence="3" id="KW-0119">Carbohydrate metabolism</keyword>
<keyword evidence="5" id="KW-1185">Reference proteome</keyword>
<dbReference type="Proteomes" id="UP000664701">
    <property type="component" value="Chromosome"/>
</dbReference>
<gene>
    <name evidence="4" type="ORF">DOK78_002176</name>
</gene>
<name>A0ABZ2SPR8_9ENTE</name>
<reference evidence="4 5" key="2">
    <citation type="submission" date="2024-03" db="EMBL/GenBank/DDBJ databases">
        <title>The Genome Sequence of Enterococcus sp. DIV2402.</title>
        <authorList>
            <consortium name="The Broad Institute Genomics Platform"/>
            <consortium name="The Broad Institute Microbial Omics Core"/>
            <consortium name="The Broad Institute Genomic Center for Infectious Diseases"/>
            <person name="Earl A."/>
            <person name="Manson A."/>
            <person name="Gilmore M."/>
            <person name="Schwartman J."/>
            <person name="Shea T."/>
            <person name="Abouelleil A."/>
            <person name="Cao P."/>
            <person name="Chapman S."/>
            <person name="Cusick C."/>
            <person name="Young S."/>
            <person name="Neafsey D."/>
            <person name="Nusbaum C."/>
            <person name="Birren B."/>
        </authorList>
    </citation>
    <scope>NUCLEOTIDE SEQUENCE [LARGE SCALE GENOMIC DNA]</scope>
    <source>
        <strain evidence="4 5">DIV2402</strain>
    </source>
</reference>
<keyword evidence="3" id="KW-0859">Xylose metabolism</keyword>
<dbReference type="SUPFAM" id="SSF46785">
    <property type="entry name" value="Winged helix' DNA-binding domain"/>
    <property type="match status" value="1"/>
</dbReference>
<organism evidence="4 5">
    <name type="scientific">Candidatus Enterococcus lowellii</name>
    <dbReference type="NCBI Taxonomy" id="2230877"/>
    <lineage>
        <taxon>Bacteria</taxon>
        <taxon>Bacillati</taxon>
        <taxon>Bacillota</taxon>
        <taxon>Bacilli</taxon>
        <taxon>Lactobacillales</taxon>
        <taxon>Enterococcaceae</taxon>
        <taxon>Enterococcus</taxon>
    </lineage>
</organism>
<accession>A0ABZ2SPR8</accession>
<dbReference type="Pfam" id="PF00480">
    <property type="entry name" value="ROK"/>
    <property type="match status" value="1"/>
</dbReference>
<dbReference type="InterPro" id="IPR000600">
    <property type="entry name" value="ROK"/>
</dbReference>
<comment type="function">
    <text evidence="1">Transcriptional repressor of xylose-utilizing enzymes.</text>
</comment>
<protein>
    <recommendedName>
        <fullName evidence="6">ROK family protein</fullName>
    </recommendedName>
</protein>
<evidence type="ECO:0008006" key="6">
    <source>
        <dbReference type="Google" id="ProtNLM"/>
    </source>
</evidence>
<sequence>MKAHKPTNVKYHNLEMLRQIFRSGASFSSKELSERTGLSVVSINKLLIDLKESGEVITQEEAVVTGGRRATVYRYNPNVKQLLILQFAEAGTDMAGHLFVHNLFGEIINQWLLTADELALEPLKQKIHQILNEYPAIELLVFGIPGAELEGKLQIMDFEPLYNLNFRQLMEDEFSLAVLIENDINAATLSHSLNQATQDIFVSLYYPKNYPPGAGIVINGKIFHGKHGLSGEIKHLPLEHQGVFPKDFASLEKQIEEVLQTIISMYDPTQIVVYTNVTQFSEIVLQEIRTRLKTIFPYFELPEIRLAKTFQEDYLNGLVHLGLNYLISKEKR</sequence>
<dbReference type="PANTHER" id="PTHR18964">
    <property type="entry name" value="ROK (REPRESSOR, ORF, KINASE) FAMILY"/>
    <property type="match status" value="1"/>
</dbReference>
<dbReference type="CDD" id="cd23763">
    <property type="entry name" value="ASKHA_ATPase_ROK"/>
    <property type="match status" value="1"/>
</dbReference>
<reference evidence="4 5" key="1">
    <citation type="submission" date="2021-03" db="EMBL/GenBank/DDBJ databases">
        <authorList>
            <person name="Gilmore M.S."/>
            <person name="Schwartzman J."/>
            <person name="Van Tyne D."/>
            <person name="Martin M."/>
            <person name="Earl A.M."/>
            <person name="Manson A.L."/>
            <person name="Straub T."/>
            <person name="Salamzade R."/>
            <person name="Saavedra J."/>
            <person name="Lebreton F."/>
            <person name="Prichula J."/>
            <person name="Schaufler K."/>
            <person name="Gaca A."/>
            <person name="Sgardioli B."/>
            <person name="Wagenaar J."/>
            <person name="Strong T."/>
        </authorList>
    </citation>
    <scope>NUCLEOTIDE SEQUENCE [LARGE SCALE GENOMIC DNA]</scope>
    <source>
        <strain evidence="4 5">DIV2402</strain>
    </source>
</reference>
<dbReference type="Gene3D" id="1.10.10.10">
    <property type="entry name" value="Winged helix-like DNA-binding domain superfamily/Winged helix DNA-binding domain"/>
    <property type="match status" value="1"/>
</dbReference>
<evidence type="ECO:0000313" key="4">
    <source>
        <dbReference type="EMBL" id="WYJ77538.1"/>
    </source>
</evidence>
<evidence type="ECO:0000313" key="5">
    <source>
        <dbReference type="Proteomes" id="UP000664701"/>
    </source>
</evidence>
<evidence type="ECO:0000256" key="3">
    <source>
        <dbReference type="ARBA" id="ARBA00022629"/>
    </source>
</evidence>
<dbReference type="InterPro" id="IPR036390">
    <property type="entry name" value="WH_DNA-bd_sf"/>
</dbReference>
<evidence type="ECO:0000256" key="2">
    <source>
        <dbReference type="ARBA" id="ARBA00006479"/>
    </source>
</evidence>
<dbReference type="SUPFAM" id="SSF53067">
    <property type="entry name" value="Actin-like ATPase domain"/>
    <property type="match status" value="1"/>
</dbReference>